<proteinExistence type="predicted"/>
<keyword evidence="2" id="KW-1185">Reference proteome</keyword>
<organism evidence="1 2">
    <name type="scientific">Lacimicrobium alkaliphilum</name>
    <dbReference type="NCBI Taxonomy" id="1526571"/>
    <lineage>
        <taxon>Bacteria</taxon>
        <taxon>Pseudomonadati</taxon>
        <taxon>Pseudomonadota</taxon>
        <taxon>Gammaproteobacteria</taxon>
        <taxon>Alteromonadales</taxon>
        <taxon>Alteromonadaceae</taxon>
        <taxon>Lacimicrobium</taxon>
    </lineage>
</organism>
<dbReference type="Proteomes" id="UP000068447">
    <property type="component" value="Chromosome"/>
</dbReference>
<sequence>MVKTWYELLIQENDEAAREHAGKMLMGAFGSQQAVADYLRKHKIIS</sequence>
<dbReference type="EMBL" id="CP013650">
    <property type="protein sequence ID" value="ALT00470.1"/>
    <property type="molecule type" value="Genomic_DNA"/>
</dbReference>
<protein>
    <submittedName>
        <fullName evidence="1">Excinuclease ABC subunit A</fullName>
    </submittedName>
</protein>
<evidence type="ECO:0000313" key="1">
    <source>
        <dbReference type="EMBL" id="ALT00470.1"/>
    </source>
</evidence>
<dbReference type="KEGG" id="lal:AT746_13660"/>
<accession>A0A0U3BFN4</accession>
<name>A0A0U3BFN4_9ALTE</name>
<reference evidence="1 2" key="1">
    <citation type="submission" date="2015-12" db="EMBL/GenBank/DDBJ databases">
        <title>Complete genome of Lacimicrobium alkaliphilum KCTC 32984.</title>
        <authorList>
            <person name="Kim S.-G."/>
            <person name="Lee Y.-J."/>
        </authorList>
    </citation>
    <scope>NUCLEOTIDE SEQUENCE [LARGE SCALE GENOMIC DNA]</scope>
    <source>
        <strain evidence="1 2">YelD216</strain>
    </source>
</reference>
<evidence type="ECO:0000313" key="2">
    <source>
        <dbReference type="Proteomes" id="UP000068447"/>
    </source>
</evidence>
<dbReference type="STRING" id="1526571.AT746_13660"/>
<gene>
    <name evidence="1" type="ORF">AT746_13660</name>
</gene>
<dbReference type="AlphaFoldDB" id="A0A0U3BFN4"/>